<accession>A0A7M2YYQ0</accession>
<dbReference type="OrthoDB" id="9804243at2"/>
<dbReference type="Gene3D" id="1.10.240.10">
    <property type="entry name" value="Tyrosyl-Transfer RNA Synthetase"/>
    <property type="match status" value="1"/>
</dbReference>
<comment type="caution">
    <text evidence="12">The sequence shown here is derived from an EMBL/GenBank/DDBJ whole genome shotgun (WGS) entry which is preliminary data.</text>
</comment>
<dbReference type="SUPFAM" id="SSF55174">
    <property type="entry name" value="Alpha-L RNA-binding motif"/>
    <property type="match status" value="1"/>
</dbReference>
<evidence type="ECO:0000256" key="1">
    <source>
        <dbReference type="ARBA" id="ARBA00013160"/>
    </source>
</evidence>
<sequence length="383" mass="41486">MDAPPALTRHVVDLLPSGGLDEKLETGRPLRVKLGIDPTSPDIHLGFAFVLDRLAEFQQAGHTVVLIVGDYTARIGDPSGRSKERPLLADEDLDANARHFAGQAFRVLDESRTEVRFNSEWLGKLSYAEVVRLTRTMTVARLLERDDFAKRFAAHEPISLSEMLYPLMQAYDSVAIGADVEIGGTDQLYNLLAGRDVMGHYGLEPQVVVTYPLLVGTDGVEKMSKSRGNYIGITEPPNEMFGKTMSIPDGALPQWWELVVGGEPPAAEPMAWKLELARRIVERWHGADAAAAAAAHFTRVVREGGAPDEVPEAAMPDGDPVHLPALLAEAFGLSTSEARRMIAQGGVRVNDGPVTALDVPRATLAGALVQAGKRRFVRVSASS</sequence>
<dbReference type="Proteomes" id="UP000254134">
    <property type="component" value="Unassembled WGS sequence"/>
</dbReference>
<evidence type="ECO:0000256" key="10">
    <source>
        <dbReference type="RuleBase" id="RU363036"/>
    </source>
</evidence>
<keyword evidence="9" id="KW-0694">RNA-binding</keyword>
<evidence type="ECO:0000256" key="6">
    <source>
        <dbReference type="ARBA" id="ARBA00023146"/>
    </source>
</evidence>
<dbReference type="InterPro" id="IPR002942">
    <property type="entry name" value="S4_RNA-bd"/>
</dbReference>
<keyword evidence="6 10" id="KW-0030">Aminoacyl-tRNA synthetase</keyword>
<reference evidence="13" key="2">
    <citation type="journal article" date="2019" name="MicrobiologyOpen">
        <title>High-quality draft genome sequence of Gaiella occulta isolated from a 150 meter deep mineral water borehole and comparison with the genome sequences of other deep-branching lineages of the phylum Actinobacteria.</title>
        <authorList>
            <person name="Severino R."/>
            <person name="Froufe H.J.C."/>
            <person name="Barroso C."/>
            <person name="Albuquerque L."/>
            <person name="Lobo-da-Cunha A."/>
            <person name="da Costa M.S."/>
            <person name="Egas C."/>
        </authorList>
    </citation>
    <scope>NUCLEOTIDE SEQUENCE [LARGE SCALE GENOMIC DNA]</scope>
    <source>
        <strain evidence="13">F2-233</strain>
    </source>
</reference>
<dbReference type="AlphaFoldDB" id="A0A7M2YYQ0"/>
<dbReference type="InterPro" id="IPR014729">
    <property type="entry name" value="Rossmann-like_a/b/a_fold"/>
</dbReference>
<name>A0A7M2YYQ0_9ACTN</name>
<dbReference type="CDD" id="cd00165">
    <property type="entry name" value="S4"/>
    <property type="match status" value="1"/>
</dbReference>
<dbReference type="InterPro" id="IPR002307">
    <property type="entry name" value="Tyr-tRNA-ligase"/>
</dbReference>
<evidence type="ECO:0000256" key="7">
    <source>
        <dbReference type="ARBA" id="ARBA00048248"/>
    </source>
</evidence>
<evidence type="ECO:0000256" key="5">
    <source>
        <dbReference type="ARBA" id="ARBA00022917"/>
    </source>
</evidence>
<keyword evidence="4 10" id="KW-0067">ATP-binding</keyword>
<keyword evidence="3 10" id="KW-0547">Nucleotide-binding</keyword>
<dbReference type="EMBL" id="QQZY01000002">
    <property type="protein sequence ID" value="RDI75287.1"/>
    <property type="molecule type" value="Genomic_DNA"/>
</dbReference>
<organism evidence="12 13">
    <name type="scientific">Gaiella occulta</name>
    <dbReference type="NCBI Taxonomy" id="1002870"/>
    <lineage>
        <taxon>Bacteria</taxon>
        <taxon>Bacillati</taxon>
        <taxon>Actinomycetota</taxon>
        <taxon>Thermoleophilia</taxon>
        <taxon>Gaiellales</taxon>
        <taxon>Gaiellaceae</taxon>
        <taxon>Gaiella</taxon>
    </lineage>
</organism>
<comment type="catalytic activity">
    <reaction evidence="7">
        <text>tRNA(Tyr) + L-tyrosine + ATP = L-tyrosyl-tRNA(Tyr) + AMP + diphosphate + H(+)</text>
        <dbReference type="Rhea" id="RHEA:10220"/>
        <dbReference type="Rhea" id="RHEA-COMP:9706"/>
        <dbReference type="Rhea" id="RHEA-COMP:9707"/>
        <dbReference type="ChEBI" id="CHEBI:15378"/>
        <dbReference type="ChEBI" id="CHEBI:30616"/>
        <dbReference type="ChEBI" id="CHEBI:33019"/>
        <dbReference type="ChEBI" id="CHEBI:58315"/>
        <dbReference type="ChEBI" id="CHEBI:78442"/>
        <dbReference type="ChEBI" id="CHEBI:78536"/>
        <dbReference type="ChEBI" id="CHEBI:456215"/>
        <dbReference type="EC" id="6.1.1.1"/>
    </reaction>
</comment>
<dbReference type="GO" id="GO:0004831">
    <property type="term" value="F:tyrosine-tRNA ligase activity"/>
    <property type="evidence" value="ECO:0007669"/>
    <property type="project" value="UniProtKB-UniRule"/>
</dbReference>
<evidence type="ECO:0000256" key="4">
    <source>
        <dbReference type="ARBA" id="ARBA00022840"/>
    </source>
</evidence>
<dbReference type="NCBIfam" id="TIGR00234">
    <property type="entry name" value="tyrS"/>
    <property type="match status" value="1"/>
</dbReference>
<dbReference type="CDD" id="cd00805">
    <property type="entry name" value="TyrRS_core"/>
    <property type="match status" value="1"/>
</dbReference>
<feature type="domain" description="RNA-binding S4" evidence="11">
    <location>
        <begin position="325"/>
        <end position="355"/>
    </location>
</feature>
<dbReference type="PANTHER" id="PTHR11766">
    <property type="entry name" value="TYROSYL-TRNA SYNTHETASE"/>
    <property type="match status" value="1"/>
</dbReference>
<reference evidence="12 13" key="1">
    <citation type="submission" date="2018-07" db="EMBL/GenBank/DDBJ databases">
        <title>High-quality-draft genome sequence of Gaiella occulta.</title>
        <authorList>
            <person name="Severino R."/>
            <person name="Froufe H.J.C."/>
            <person name="Rainey F.A."/>
            <person name="Barroso C."/>
            <person name="Albuquerque L."/>
            <person name="Lobo-Da-Cunha A."/>
            <person name="Da Costa M.S."/>
            <person name="Egas C."/>
        </authorList>
    </citation>
    <scope>NUCLEOTIDE SEQUENCE [LARGE SCALE GENOMIC DNA]</scope>
    <source>
        <strain evidence="12 13">F2-233</strain>
    </source>
</reference>
<dbReference type="PROSITE" id="PS50889">
    <property type="entry name" value="S4"/>
    <property type="match status" value="1"/>
</dbReference>
<dbReference type="PRINTS" id="PR01040">
    <property type="entry name" value="TRNASYNTHTYR"/>
</dbReference>
<dbReference type="GO" id="GO:0006437">
    <property type="term" value="P:tyrosyl-tRNA aminoacylation"/>
    <property type="evidence" value="ECO:0007669"/>
    <property type="project" value="UniProtKB-UniRule"/>
</dbReference>
<dbReference type="PANTHER" id="PTHR11766:SF1">
    <property type="entry name" value="TYROSINE--TRNA LIGASE"/>
    <property type="match status" value="1"/>
</dbReference>
<comment type="similarity">
    <text evidence="10">Belongs to the class-I aminoacyl-tRNA synthetase family.</text>
</comment>
<dbReference type="SUPFAM" id="SSF52374">
    <property type="entry name" value="Nucleotidylyl transferase"/>
    <property type="match status" value="1"/>
</dbReference>
<keyword evidence="5 10" id="KW-0648">Protein biosynthesis</keyword>
<evidence type="ECO:0000259" key="11">
    <source>
        <dbReference type="Pfam" id="PF01479"/>
    </source>
</evidence>
<dbReference type="RefSeq" id="WP_114795506.1">
    <property type="nucleotide sequence ID" value="NZ_QQZY01000002.1"/>
</dbReference>
<dbReference type="Pfam" id="PF01479">
    <property type="entry name" value="S4"/>
    <property type="match status" value="1"/>
</dbReference>
<dbReference type="InterPro" id="IPR024088">
    <property type="entry name" value="Tyr-tRNA-ligase_bac-type"/>
</dbReference>
<evidence type="ECO:0000256" key="9">
    <source>
        <dbReference type="PROSITE-ProRule" id="PRU00182"/>
    </source>
</evidence>
<dbReference type="Gene3D" id="3.40.50.620">
    <property type="entry name" value="HUPs"/>
    <property type="match status" value="1"/>
</dbReference>
<evidence type="ECO:0000256" key="3">
    <source>
        <dbReference type="ARBA" id="ARBA00022741"/>
    </source>
</evidence>
<evidence type="ECO:0000256" key="8">
    <source>
        <dbReference type="NCBIfam" id="TIGR00234"/>
    </source>
</evidence>
<dbReference type="InterPro" id="IPR002305">
    <property type="entry name" value="aa-tRNA-synth_Ic"/>
</dbReference>
<keyword evidence="13" id="KW-1185">Reference proteome</keyword>
<dbReference type="Gene3D" id="3.10.290.10">
    <property type="entry name" value="RNA-binding S4 domain"/>
    <property type="match status" value="1"/>
</dbReference>
<gene>
    <name evidence="12" type="ORF">Gocc_1085</name>
</gene>
<dbReference type="EC" id="6.1.1.1" evidence="1 8"/>
<evidence type="ECO:0000313" key="12">
    <source>
        <dbReference type="EMBL" id="RDI75287.1"/>
    </source>
</evidence>
<dbReference type="Pfam" id="PF00579">
    <property type="entry name" value="tRNA-synt_1b"/>
    <property type="match status" value="1"/>
</dbReference>
<dbReference type="GO" id="GO:0003723">
    <property type="term" value="F:RNA binding"/>
    <property type="evidence" value="ECO:0007669"/>
    <property type="project" value="UniProtKB-KW"/>
</dbReference>
<dbReference type="InterPro" id="IPR036986">
    <property type="entry name" value="S4_RNA-bd_sf"/>
</dbReference>
<evidence type="ECO:0000313" key="13">
    <source>
        <dbReference type="Proteomes" id="UP000254134"/>
    </source>
</evidence>
<evidence type="ECO:0000256" key="2">
    <source>
        <dbReference type="ARBA" id="ARBA00022598"/>
    </source>
</evidence>
<protein>
    <recommendedName>
        <fullName evidence="1 8">Tyrosine--tRNA ligase</fullName>
        <ecNumber evidence="1 8">6.1.1.1</ecNumber>
    </recommendedName>
</protein>
<proteinExistence type="inferred from homology"/>
<dbReference type="GO" id="GO:0005829">
    <property type="term" value="C:cytosol"/>
    <property type="evidence" value="ECO:0007669"/>
    <property type="project" value="TreeGrafter"/>
</dbReference>
<keyword evidence="2 10" id="KW-0436">Ligase</keyword>
<dbReference type="GO" id="GO:0005524">
    <property type="term" value="F:ATP binding"/>
    <property type="evidence" value="ECO:0007669"/>
    <property type="project" value="UniProtKB-KW"/>
</dbReference>